<dbReference type="Proteomes" id="UP000281752">
    <property type="component" value="Unassembled WGS sequence"/>
</dbReference>
<name>A0AB74CZ83_ENTFC</name>
<evidence type="ECO:0000313" key="2">
    <source>
        <dbReference type="Proteomes" id="UP000281752"/>
    </source>
</evidence>
<gene>
    <name evidence="1" type="ORF">EGW36_06565</name>
</gene>
<accession>A0AB74CZ83</accession>
<proteinExistence type="predicted"/>
<evidence type="ECO:0000313" key="1">
    <source>
        <dbReference type="EMBL" id="ROX56637.1"/>
    </source>
</evidence>
<dbReference type="RefSeq" id="WP_104856281.1">
    <property type="nucleotide sequence ID" value="NZ_PUBG01000029.1"/>
</dbReference>
<dbReference type="EMBL" id="RKNM01000006">
    <property type="protein sequence ID" value="ROX56637.1"/>
    <property type="molecule type" value="Genomic_DNA"/>
</dbReference>
<sequence length="67" mass="7869">MNTRHRRVAKLRKQELNVLKVKFEKEYGVSVEEAYKVASQCVASASESIRKFGISILNDDRKWEEIR</sequence>
<protein>
    <submittedName>
        <fullName evidence="1">Toxin PIN</fullName>
    </submittedName>
</protein>
<dbReference type="AlphaFoldDB" id="A0AB74CZ83"/>
<comment type="caution">
    <text evidence="1">The sequence shown here is derived from an EMBL/GenBank/DDBJ whole genome shotgun (WGS) entry which is preliminary data.</text>
</comment>
<reference evidence="1 2" key="1">
    <citation type="submission" date="2018-10" db="EMBL/GenBank/DDBJ databases">
        <title>Genotypes and phenotypes of Enterococci isolated from broiler chickens.</title>
        <authorList>
            <person name="Muhammad A.R."/>
            <person name="Diarra M.S."/>
        </authorList>
    </citation>
    <scope>NUCLEOTIDE SEQUENCE [LARGE SCALE GENOMIC DNA]</scope>
    <source>
        <strain evidence="1 2">P5 C A 35</strain>
    </source>
</reference>
<organism evidence="1 2">
    <name type="scientific">Enterococcus faecium</name>
    <name type="common">Streptococcus faecium</name>
    <dbReference type="NCBI Taxonomy" id="1352"/>
    <lineage>
        <taxon>Bacteria</taxon>
        <taxon>Bacillati</taxon>
        <taxon>Bacillota</taxon>
        <taxon>Bacilli</taxon>
        <taxon>Lactobacillales</taxon>
        <taxon>Enterococcaceae</taxon>
        <taxon>Enterococcus</taxon>
    </lineage>
</organism>